<sequence>MPASAGAQSMKSALGAALSRPAPAQAPAAAVRALDFARDPAVTAREREAFVAHIAGQPGGEAMAPAIRSGKLMGEFDRLLRRYGYSPQNLGDVLAAYLVICWEIVNEADSNDEPAGQRAVRRQLAGALASVPSIAKLSDAQKQAQAERTAYLTMVAGSAYQELKRGGQRERIAELQRAVRADLLKSGVDLRTLDLTSGGLIER</sequence>
<reference evidence="1 2" key="1">
    <citation type="submission" date="2019-04" db="EMBL/GenBank/DDBJ databases">
        <title>Reference strain of H23.</title>
        <authorList>
            <person name="Luo X."/>
        </authorList>
    </citation>
    <scope>NUCLEOTIDE SEQUENCE [LARGE SCALE GENOMIC DNA]</scope>
    <source>
        <strain evidence="1 2">H23</strain>
    </source>
</reference>
<organism evidence="1 2">
    <name type="scientific">Luteimonas gilva</name>
    <dbReference type="NCBI Taxonomy" id="2572684"/>
    <lineage>
        <taxon>Bacteria</taxon>
        <taxon>Pseudomonadati</taxon>
        <taxon>Pseudomonadota</taxon>
        <taxon>Gammaproteobacteria</taxon>
        <taxon>Lysobacterales</taxon>
        <taxon>Lysobacteraceae</taxon>
        <taxon>Luteimonas</taxon>
    </lineage>
</organism>
<proteinExistence type="predicted"/>
<dbReference type="EMBL" id="SZUA01000003">
    <property type="protein sequence ID" value="TKR29291.1"/>
    <property type="molecule type" value="Genomic_DNA"/>
</dbReference>
<gene>
    <name evidence="1" type="ORF">FCE95_14100</name>
</gene>
<evidence type="ECO:0000313" key="2">
    <source>
        <dbReference type="Proteomes" id="UP000308707"/>
    </source>
</evidence>
<dbReference type="InterPro" id="IPR046505">
    <property type="entry name" value="DUF6683"/>
</dbReference>
<dbReference type="OrthoDB" id="5974470at2"/>
<name>A0A4U5JLA3_9GAMM</name>
<dbReference type="AlphaFoldDB" id="A0A4U5JLA3"/>
<dbReference type="RefSeq" id="WP_137267695.1">
    <property type="nucleotide sequence ID" value="NZ_SZUA01000003.1"/>
</dbReference>
<keyword evidence="2" id="KW-1185">Reference proteome</keyword>
<dbReference type="Proteomes" id="UP000308707">
    <property type="component" value="Unassembled WGS sequence"/>
</dbReference>
<protein>
    <submittedName>
        <fullName evidence="1">Uncharacterized protein</fullName>
    </submittedName>
</protein>
<accession>A0A4U5JLA3</accession>
<evidence type="ECO:0000313" key="1">
    <source>
        <dbReference type="EMBL" id="TKR29291.1"/>
    </source>
</evidence>
<dbReference type="Pfam" id="PF20388">
    <property type="entry name" value="DUF6683"/>
    <property type="match status" value="1"/>
</dbReference>
<comment type="caution">
    <text evidence="1">The sequence shown here is derived from an EMBL/GenBank/DDBJ whole genome shotgun (WGS) entry which is preliminary data.</text>
</comment>